<accession>A0ABT1QQV9</accession>
<evidence type="ECO:0000313" key="3">
    <source>
        <dbReference type="Proteomes" id="UP001165498"/>
    </source>
</evidence>
<reference evidence="2" key="1">
    <citation type="submission" date="2022-07" db="EMBL/GenBank/DDBJ databases">
        <title>Tahibacter sp., a new gammaproteobacterium isolated from the silt sample collected at pig farm.</title>
        <authorList>
            <person name="Chen H."/>
        </authorList>
    </citation>
    <scope>NUCLEOTIDE SEQUENCE</scope>
    <source>
        <strain evidence="2">P2K</strain>
    </source>
</reference>
<protein>
    <submittedName>
        <fullName evidence="2">Helix-turn-helix domain-containing protein</fullName>
    </submittedName>
</protein>
<keyword evidence="3" id="KW-1185">Reference proteome</keyword>
<sequence length="64" mass="7007">MSKATEVPKLAFTVKEFRHASGICRTRIYELIAAGKLKTVKLGRSRLITAEAANEFIASLEKAA</sequence>
<dbReference type="InterPro" id="IPR041657">
    <property type="entry name" value="HTH_17"/>
</dbReference>
<evidence type="ECO:0000259" key="1">
    <source>
        <dbReference type="Pfam" id="PF12728"/>
    </source>
</evidence>
<dbReference type="Pfam" id="PF12728">
    <property type="entry name" value="HTH_17"/>
    <property type="match status" value="1"/>
</dbReference>
<name>A0ABT1QQV9_9GAMM</name>
<dbReference type="EMBL" id="JANFQO010000006">
    <property type="protein sequence ID" value="MCQ4164684.1"/>
    <property type="molecule type" value="Genomic_DNA"/>
</dbReference>
<dbReference type="RefSeq" id="WP_255913566.1">
    <property type="nucleotide sequence ID" value="NZ_JANFQO010000006.1"/>
</dbReference>
<comment type="caution">
    <text evidence="2">The sequence shown here is derived from an EMBL/GenBank/DDBJ whole genome shotgun (WGS) entry which is preliminary data.</text>
</comment>
<feature type="domain" description="Helix-turn-helix" evidence="1">
    <location>
        <begin position="12"/>
        <end position="58"/>
    </location>
</feature>
<proteinExistence type="predicted"/>
<dbReference type="Proteomes" id="UP001165498">
    <property type="component" value="Unassembled WGS sequence"/>
</dbReference>
<evidence type="ECO:0000313" key="2">
    <source>
        <dbReference type="EMBL" id="MCQ4164684.1"/>
    </source>
</evidence>
<gene>
    <name evidence="2" type="ORF">NM961_08175</name>
</gene>
<organism evidence="2 3">
    <name type="scientific">Tahibacter harae</name>
    <dbReference type="NCBI Taxonomy" id="2963937"/>
    <lineage>
        <taxon>Bacteria</taxon>
        <taxon>Pseudomonadati</taxon>
        <taxon>Pseudomonadota</taxon>
        <taxon>Gammaproteobacteria</taxon>
        <taxon>Lysobacterales</taxon>
        <taxon>Rhodanobacteraceae</taxon>
        <taxon>Tahibacter</taxon>
    </lineage>
</organism>